<gene>
    <name evidence="9" type="ORF">DEH84_18040</name>
</gene>
<evidence type="ECO:0000256" key="2">
    <source>
        <dbReference type="ARBA" id="ARBA00023015"/>
    </source>
</evidence>
<dbReference type="Pfam" id="PF00392">
    <property type="entry name" value="GntR"/>
    <property type="match status" value="1"/>
</dbReference>
<name>A0A2U8FXG4_9BURK</name>
<dbReference type="InterPro" id="IPR000524">
    <property type="entry name" value="Tscrpt_reg_HTH_GntR"/>
</dbReference>
<evidence type="ECO:0000256" key="1">
    <source>
        <dbReference type="ARBA" id="ARBA00022491"/>
    </source>
</evidence>
<dbReference type="Gene3D" id="1.10.10.10">
    <property type="entry name" value="Winged helix-like DNA-binding domain superfamily/Winged helix DNA-binding domain"/>
    <property type="match status" value="1"/>
</dbReference>
<dbReference type="Gene3D" id="1.20.120.530">
    <property type="entry name" value="GntR ligand-binding domain-like"/>
    <property type="match status" value="1"/>
</dbReference>
<accession>A0A2U8FXG4</accession>
<dbReference type="PRINTS" id="PR00035">
    <property type="entry name" value="HTHGNTR"/>
</dbReference>
<dbReference type="SMART" id="SM00345">
    <property type="entry name" value="HTH_GNTR"/>
    <property type="match status" value="1"/>
</dbReference>
<sequence length="269" mass="29374">MNDALPKPLKRVNVPRLSDAIVQQIESMILEGSLKAGDALPPERSLAEQLGVSRPSLREAIQKLAARGLLISRQGGGTYVSDQLEASFSSPWQSMVASHPELRRDVLEFRRMLEGSTARYAAERATEADLTRLRAVVTTLQTAHAAKDLGALSKADAAFHQAIADAAHNAMFSHLLASLFTMMRTHVHDNIANLFAVGTVSSDLLAQHLAIFHAIEAHDPPAAQAAAEAHIDFVDRTLVRMRDESEREARSVRRAAVQGGSLPDPWRDR</sequence>
<dbReference type="SMART" id="SM00895">
    <property type="entry name" value="FCD"/>
    <property type="match status" value="1"/>
</dbReference>
<dbReference type="InterPro" id="IPR036388">
    <property type="entry name" value="WH-like_DNA-bd_sf"/>
</dbReference>
<dbReference type="KEGG" id="aon:DEH84_18040"/>
<keyword evidence="2" id="KW-0805">Transcription regulation</keyword>
<geneLocation type="plasmid" evidence="10">
    <name>ptb101</name>
</geneLocation>
<dbReference type="Pfam" id="PF07729">
    <property type="entry name" value="FCD"/>
    <property type="match status" value="1"/>
</dbReference>
<dbReference type="OrthoDB" id="5296437at2"/>
<dbReference type="AlphaFoldDB" id="A0A2U8FXG4"/>
<keyword evidence="10" id="KW-1185">Reference proteome</keyword>
<feature type="region of interest" description="Disordered" evidence="7">
    <location>
        <begin position="245"/>
        <end position="269"/>
    </location>
</feature>
<keyword evidence="3" id="KW-0238">DNA-binding</keyword>
<evidence type="ECO:0000256" key="6">
    <source>
        <dbReference type="ARBA" id="ARBA00039592"/>
    </source>
</evidence>
<organism evidence="9 10">
    <name type="scientific">Aquabacterium olei</name>
    <dbReference type="NCBI Taxonomy" id="1296669"/>
    <lineage>
        <taxon>Bacteria</taxon>
        <taxon>Pseudomonadati</taxon>
        <taxon>Pseudomonadota</taxon>
        <taxon>Betaproteobacteria</taxon>
        <taxon>Burkholderiales</taxon>
        <taxon>Aquabacterium</taxon>
    </lineage>
</organism>
<keyword evidence="4" id="KW-0804">Transcription</keyword>
<evidence type="ECO:0000313" key="10">
    <source>
        <dbReference type="Proteomes" id="UP000244892"/>
    </source>
</evidence>
<proteinExistence type="predicted"/>
<comment type="function">
    <text evidence="5">Transcriptional repressor for the pyruvate dehydrogenase complex genes aceEF and lpd.</text>
</comment>
<evidence type="ECO:0000256" key="7">
    <source>
        <dbReference type="SAM" id="MobiDB-lite"/>
    </source>
</evidence>
<dbReference type="GO" id="GO:0003700">
    <property type="term" value="F:DNA-binding transcription factor activity"/>
    <property type="evidence" value="ECO:0007669"/>
    <property type="project" value="InterPro"/>
</dbReference>
<protein>
    <recommendedName>
        <fullName evidence="6">Pyruvate dehydrogenase complex repressor</fullName>
    </recommendedName>
</protein>
<feature type="domain" description="HTH gntR-type" evidence="8">
    <location>
        <begin position="15"/>
        <end position="83"/>
    </location>
</feature>
<evidence type="ECO:0000256" key="5">
    <source>
        <dbReference type="ARBA" id="ARBA00037357"/>
    </source>
</evidence>
<dbReference type="InterPro" id="IPR036390">
    <property type="entry name" value="WH_DNA-bd_sf"/>
</dbReference>
<evidence type="ECO:0000256" key="3">
    <source>
        <dbReference type="ARBA" id="ARBA00023125"/>
    </source>
</evidence>
<dbReference type="PANTHER" id="PTHR43537:SF34">
    <property type="entry name" value="PYRUVATE DEHYDROGENASE COMPLEX REPRESSOR"/>
    <property type="match status" value="1"/>
</dbReference>
<dbReference type="PROSITE" id="PS50949">
    <property type="entry name" value="HTH_GNTR"/>
    <property type="match status" value="1"/>
</dbReference>
<dbReference type="CDD" id="cd07377">
    <property type="entry name" value="WHTH_GntR"/>
    <property type="match status" value="1"/>
</dbReference>
<dbReference type="EMBL" id="CP029211">
    <property type="protein sequence ID" value="AWI55488.1"/>
    <property type="molecule type" value="Genomic_DNA"/>
</dbReference>
<dbReference type="RefSeq" id="WP_109038599.1">
    <property type="nucleotide sequence ID" value="NZ_CP029211.1"/>
</dbReference>
<evidence type="ECO:0000259" key="8">
    <source>
        <dbReference type="PROSITE" id="PS50949"/>
    </source>
</evidence>
<dbReference type="Proteomes" id="UP000244892">
    <property type="component" value="Plasmid pTB101"/>
</dbReference>
<dbReference type="SUPFAM" id="SSF46785">
    <property type="entry name" value="Winged helix' DNA-binding domain"/>
    <property type="match status" value="1"/>
</dbReference>
<keyword evidence="1" id="KW-0678">Repressor</keyword>
<dbReference type="PANTHER" id="PTHR43537">
    <property type="entry name" value="TRANSCRIPTIONAL REGULATOR, GNTR FAMILY"/>
    <property type="match status" value="1"/>
</dbReference>
<reference evidence="9 10" key="1">
    <citation type="submission" date="2018-05" db="EMBL/GenBank/DDBJ databases">
        <title>complete genome sequence of Aquabacterium olei NBRC 110486.</title>
        <authorList>
            <person name="Tang B."/>
            <person name="Chang J."/>
            <person name="Zhang L."/>
            <person name="Yang H."/>
        </authorList>
    </citation>
    <scope>NUCLEOTIDE SEQUENCE [LARGE SCALE GENOMIC DNA]</scope>
    <source>
        <strain evidence="9 10">NBRC 110486</strain>
        <plasmid evidence="10">Plasmid ptb101</plasmid>
    </source>
</reference>
<dbReference type="InterPro" id="IPR011711">
    <property type="entry name" value="GntR_C"/>
</dbReference>
<keyword evidence="9" id="KW-0614">Plasmid</keyword>
<dbReference type="GO" id="GO:0003677">
    <property type="term" value="F:DNA binding"/>
    <property type="evidence" value="ECO:0007669"/>
    <property type="project" value="UniProtKB-KW"/>
</dbReference>
<evidence type="ECO:0000256" key="4">
    <source>
        <dbReference type="ARBA" id="ARBA00023163"/>
    </source>
</evidence>
<dbReference type="InterPro" id="IPR008920">
    <property type="entry name" value="TF_FadR/GntR_C"/>
</dbReference>
<dbReference type="SUPFAM" id="SSF48008">
    <property type="entry name" value="GntR ligand-binding domain-like"/>
    <property type="match status" value="1"/>
</dbReference>
<evidence type="ECO:0000313" key="9">
    <source>
        <dbReference type="EMBL" id="AWI55488.1"/>
    </source>
</evidence>